<dbReference type="HOGENOM" id="CLU_797516_0_0_1"/>
<evidence type="ECO:0000313" key="3">
    <source>
        <dbReference type="Proteomes" id="UP000008281"/>
    </source>
</evidence>
<sequence>MNRKHDNLISSESFEAVFSRYILQQHKKHTCFAREDYVRMMGEYWDEKQEIDFIQKILDDSNGQLKMYGSAQEIYQNLVLYRTFSQSHWFFKDHVFDGYYIEPDVNLSLKNEYVIHKTNIFVMLQTIIARDFPKWESTILRFILSTFLKSEEILAAHVEFVKFNETDFLNMRAEINRLLAVDHRKEEFKKLEEKMSKISYSEYRKMFESLPGIEWKQAHLVRLDIIVKSLYDQKPKNAETMSFLYHTTKATIDCFKMFMNSKPEWFLPNSENKNPLYAVRLFQDGNRRFVMKAEFFRVLNSLPSTKEPIVYKDKPDRLDTMMYEDLVLNYRARIPEIEVGLTDDWKFL</sequence>
<dbReference type="Proteomes" id="UP000008281">
    <property type="component" value="Unassembled WGS sequence"/>
</dbReference>
<accession>E3NLZ5</accession>
<dbReference type="AlphaFoldDB" id="E3NLZ5"/>
<keyword evidence="3" id="KW-1185">Reference proteome</keyword>
<dbReference type="PANTHER" id="PTHR21447:SF13">
    <property type="entry name" value="RING-TYPE DOMAIN-CONTAINING PROTEIN"/>
    <property type="match status" value="1"/>
</dbReference>
<reference evidence="2" key="1">
    <citation type="submission" date="2007-07" db="EMBL/GenBank/DDBJ databases">
        <title>PCAP assembly of the Caenorhabditis remanei genome.</title>
        <authorList>
            <consortium name="The Caenorhabditis remanei Sequencing Consortium"/>
            <person name="Wilson R.K."/>
        </authorList>
    </citation>
    <scope>NUCLEOTIDE SEQUENCE [LARGE SCALE GENOMIC DNA]</scope>
    <source>
        <strain evidence="2">PB4641</strain>
    </source>
</reference>
<dbReference type="EMBL" id="DS268960">
    <property type="protein sequence ID" value="EFP06433.1"/>
    <property type="molecule type" value="Genomic_DNA"/>
</dbReference>
<evidence type="ECO:0000313" key="2">
    <source>
        <dbReference type="EMBL" id="EFP06433.1"/>
    </source>
</evidence>
<name>E3NLZ5_CAERE</name>
<dbReference type="GO" id="GO:0045121">
    <property type="term" value="C:membrane raft"/>
    <property type="evidence" value="ECO:0007669"/>
    <property type="project" value="TreeGrafter"/>
</dbReference>
<dbReference type="InterPro" id="IPR056711">
    <property type="entry name" value="DUF7809"/>
</dbReference>
<gene>
    <name evidence="2" type="ORF">CRE_21599</name>
</gene>
<feature type="domain" description="DUF7809" evidence="1">
    <location>
        <begin position="115"/>
        <end position="269"/>
    </location>
</feature>
<protein>
    <recommendedName>
        <fullName evidence="1">DUF7809 domain-containing protein</fullName>
    </recommendedName>
</protein>
<dbReference type="InParanoid" id="E3NLZ5"/>
<dbReference type="PANTHER" id="PTHR21447">
    <property type="entry name" value="RING-TYPE DOMAIN-CONTAINING PROTEIN-RELATED"/>
    <property type="match status" value="1"/>
</dbReference>
<organism evidence="3">
    <name type="scientific">Caenorhabditis remanei</name>
    <name type="common">Caenorhabditis vulgaris</name>
    <dbReference type="NCBI Taxonomy" id="31234"/>
    <lineage>
        <taxon>Eukaryota</taxon>
        <taxon>Metazoa</taxon>
        <taxon>Ecdysozoa</taxon>
        <taxon>Nematoda</taxon>
        <taxon>Chromadorea</taxon>
        <taxon>Rhabditida</taxon>
        <taxon>Rhabditina</taxon>
        <taxon>Rhabditomorpha</taxon>
        <taxon>Rhabditoidea</taxon>
        <taxon>Rhabditidae</taxon>
        <taxon>Peloderinae</taxon>
        <taxon>Caenorhabditis</taxon>
    </lineage>
</organism>
<dbReference type="Pfam" id="PF25100">
    <property type="entry name" value="DUF7809"/>
    <property type="match status" value="1"/>
</dbReference>
<proteinExistence type="predicted"/>
<dbReference type="GO" id="GO:0045087">
    <property type="term" value="P:innate immune response"/>
    <property type="evidence" value="ECO:0007669"/>
    <property type="project" value="TreeGrafter"/>
</dbReference>
<evidence type="ECO:0000259" key="1">
    <source>
        <dbReference type="Pfam" id="PF25100"/>
    </source>
</evidence>